<keyword evidence="2" id="KW-0547">Nucleotide-binding</keyword>
<protein>
    <recommendedName>
        <fullName evidence="11">AAA family ATPase</fullName>
    </recommendedName>
</protein>
<reference evidence="9 10" key="1">
    <citation type="submission" date="2017-12" db="EMBL/GenBank/DDBJ databases">
        <title>Phylogenetic diversity of female urinary microbiome.</title>
        <authorList>
            <person name="Thomas-White K."/>
            <person name="Wolfe A.J."/>
        </authorList>
    </citation>
    <scope>NUCLEOTIDE SEQUENCE [LARGE SCALE GENOMIC DNA]</scope>
    <source>
        <strain evidence="9 10">UMB1298</strain>
    </source>
</reference>
<dbReference type="EMBL" id="PKIZ01000014">
    <property type="protein sequence ID" value="PKZ41394.1"/>
    <property type="molecule type" value="Genomic_DNA"/>
</dbReference>
<feature type="region of interest" description="Disordered" evidence="6">
    <location>
        <begin position="944"/>
        <end position="969"/>
    </location>
</feature>
<dbReference type="InterPro" id="IPR047187">
    <property type="entry name" value="SF1_C_Upf1"/>
</dbReference>
<accession>A0A2I1P9T2</accession>
<proteinExistence type="inferred from homology"/>
<dbReference type="Pfam" id="PF13086">
    <property type="entry name" value="AAA_11"/>
    <property type="match status" value="2"/>
</dbReference>
<dbReference type="GO" id="GO:0005524">
    <property type="term" value="F:ATP binding"/>
    <property type="evidence" value="ECO:0007669"/>
    <property type="project" value="UniProtKB-KW"/>
</dbReference>
<dbReference type="GO" id="GO:0016787">
    <property type="term" value="F:hydrolase activity"/>
    <property type="evidence" value="ECO:0007669"/>
    <property type="project" value="UniProtKB-KW"/>
</dbReference>
<evidence type="ECO:0000259" key="7">
    <source>
        <dbReference type="Pfam" id="PF13086"/>
    </source>
</evidence>
<dbReference type="Proteomes" id="UP000234206">
    <property type="component" value="Unassembled WGS sequence"/>
</dbReference>
<dbReference type="PRINTS" id="PR00830">
    <property type="entry name" value="ENDOLAPTASE"/>
</dbReference>
<comment type="similarity">
    <text evidence="1">Belongs to the DNA2/NAM7 helicase family.</text>
</comment>
<keyword evidence="4" id="KW-0347">Helicase</keyword>
<feature type="domain" description="DNA2/NAM7 helicase-like C-terminal" evidence="8">
    <location>
        <begin position="666"/>
        <end position="864"/>
    </location>
</feature>
<dbReference type="AlphaFoldDB" id="A0A2I1P9T2"/>
<evidence type="ECO:0008006" key="11">
    <source>
        <dbReference type="Google" id="ProtNLM"/>
    </source>
</evidence>
<name>A0A2I1P9T2_9MICO</name>
<evidence type="ECO:0000256" key="2">
    <source>
        <dbReference type="ARBA" id="ARBA00022741"/>
    </source>
</evidence>
<comment type="caution">
    <text evidence="9">The sequence shown here is derived from an EMBL/GenBank/DDBJ whole genome shotgun (WGS) entry which is preliminary data.</text>
</comment>
<keyword evidence="5" id="KW-0067">ATP-binding</keyword>
<dbReference type="GO" id="GO:0043139">
    <property type="term" value="F:5'-3' DNA helicase activity"/>
    <property type="evidence" value="ECO:0007669"/>
    <property type="project" value="TreeGrafter"/>
</dbReference>
<evidence type="ECO:0000313" key="10">
    <source>
        <dbReference type="Proteomes" id="UP000234206"/>
    </source>
</evidence>
<evidence type="ECO:0000256" key="3">
    <source>
        <dbReference type="ARBA" id="ARBA00022801"/>
    </source>
</evidence>
<feature type="compositionally biased region" description="Pro residues" evidence="6">
    <location>
        <begin position="949"/>
        <end position="960"/>
    </location>
</feature>
<dbReference type="Gene3D" id="3.40.50.300">
    <property type="entry name" value="P-loop containing nucleotide triphosphate hydrolases"/>
    <property type="match status" value="2"/>
</dbReference>
<feature type="domain" description="DNA2/NAM7 helicase helicase" evidence="7">
    <location>
        <begin position="569"/>
        <end position="608"/>
    </location>
</feature>
<dbReference type="CDD" id="cd18808">
    <property type="entry name" value="SF1_C_Upf1"/>
    <property type="match status" value="1"/>
</dbReference>
<dbReference type="PANTHER" id="PTHR43788:SF8">
    <property type="entry name" value="DNA-BINDING PROTEIN SMUBP-2"/>
    <property type="match status" value="1"/>
</dbReference>
<dbReference type="RefSeq" id="WP_101849816.1">
    <property type="nucleotide sequence ID" value="NZ_PKIZ01000014.1"/>
</dbReference>
<dbReference type="InterPro" id="IPR041679">
    <property type="entry name" value="DNA2/NAM7-like_C"/>
</dbReference>
<dbReference type="InterPro" id="IPR050534">
    <property type="entry name" value="Coronavir_polyprotein_1ab"/>
</dbReference>
<keyword evidence="3" id="KW-0378">Hydrolase</keyword>
<evidence type="ECO:0000256" key="6">
    <source>
        <dbReference type="SAM" id="MobiDB-lite"/>
    </source>
</evidence>
<gene>
    <name evidence="9" type="ORF">CYJ76_08230</name>
</gene>
<evidence type="ECO:0000313" key="9">
    <source>
        <dbReference type="EMBL" id="PKZ41394.1"/>
    </source>
</evidence>
<feature type="compositionally biased region" description="Basic and acidic residues" evidence="6">
    <location>
        <begin position="722"/>
        <end position="731"/>
    </location>
</feature>
<dbReference type="SUPFAM" id="SSF52540">
    <property type="entry name" value="P-loop containing nucleoside triphosphate hydrolases"/>
    <property type="match status" value="1"/>
</dbReference>
<evidence type="ECO:0000256" key="5">
    <source>
        <dbReference type="ARBA" id="ARBA00022840"/>
    </source>
</evidence>
<feature type="domain" description="DNA2/NAM7 helicase helicase" evidence="7">
    <location>
        <begin position="259"/>
        <end position="332"/>
    </location>
</feature>
<sequence>MTSQHGVTDAAVIEYFARVLQRGQLDEVTFGDDRFVAVPRADLRLGCLPQEKTDKLFSRKKTKAPIPVVVSLLSLQIGGGKHSGLVLLAASLRPDGTLDPVVETGSSPWIPAERLNSPQVTGREVMLGDQEAFWSAFHGPLSAEVSQVETFGGAVDLADALTKEVTGLAPQEFATRRSTSRTVLEADTCYVMEFERISAARSLLELYDHMQRTGERGLASRLILGAPDKHHERDIHVGDGLLTRALAACGSMSDGFPLTPSQRRAVHGFLTDGDGDVTAVSGPPGTGKTTMLQAVVASTLTRRALDEEPPPLIVGTSTNNQAVTNIIDAFASVTKEEPGPLDHRWLPQAQDGAAGDAPMTSLAVYCPSKAKWNEAARKYLVEDDSRAGVYADHSDEAYLEAARDRFVTKAFEYFGSASDVAGLRTLLHEALCEVDETRRRLLATMATEGPGTRYADLCQRVLTNPLLSGLEHLTELPMCRDLESLDAELDRTLRYVAFWLAVHYYEAYWLEAEFLPENERWKNTRRTMDTYWSQAPALTPCFVMTAYQVPKYFELYAKTGEPRPFDIGRIDLLIVDEAGQVDTPVGLPPFALAKRALVVGDTKQLAPVWSLDDVTDQEVAGSTGVSAEDWDRLLKPRGLTCSQPSSLMAAASNASRWVYGDPVAPQPGLFLAEHFRCHPQIIGLCNELLYDGLLNPRRKEEQSPLHGVAEPFQFREVPGSSDTREGTSRKNVAEAEAITRWIVDNFDALHEVYIDRQEDPNKRPKPEEIIGVVTPFSAQARAVRTALRQAIQSLPAGSHIPSGLAEALTVGTAHRLQGAERPVILFSAVYGQSEGTASFIDGNPELLNVAVSRAKDLLVVFGAERRWNNGPAFSLISQYATRTTLDIGEEPEPPAEPQPLVPTPAPTPTYTVGQPADLPIREKVSEPVTTSTGGSPRMTFATLRAANPAPGPGSTSPPAPGGEAEDRGEALPVSGLLKQWASSGHLLPEDSGLTAAAFNLRLHTAGILAGEPGAWTVTAAGEMVGVTTEPRTRRDGSPYDVILYGLQAQEGLLRLYRTGRL</sequence>
<organism evidence="9 10">
    <name type="scientific">Kytococcus schroeteri</name>
    <dbReference type="NCBI Taxonomy" id="138300"/>
    <lineage>
        <taxon>Bacteria</taxon>
        <taxon>Bacillati</taxon>
        <taxon>Actinomycetota</taxon>
        <taxon>Actinomycetes</taxon>
        <taxon>Micrococcales</taxon>
        <taxon>Kytococcaceae</taxon>
        <taxon>Kytococcus</taxon>
    </lineage>
</organism>
<evidence type="ECO:0000259" key="8">
    <source>
        <dbReference type="Pfam" id="PF13087"/>
    </source>
</evidence>
<dbReference type="InterPro" id="IPR027417">
    <property type="entry name" value="P-loop_NTPase"/>
</dbReference>
<dbReference type="InterPro" id="IPR041677">
    <property type="entry name" value="DNA2/NAM7_AAA_11"/>
</dbReference>
<dbReference type="Pfam" id="PF13087">
    <property type="entry name" value="AAA_12"/>
    <property type="match status" value="1"/>
</dbReference>
<evidence type="ECO:0000256" key="4">
    <source>
        <dbReference type="ARBA" id="ARBA00022806"/>
    </source>
</evidence>
<feature type="region of interest" description="Disordered" evidence="6">
    <location>
        <begin position="701"/>
        <end position="731"/>
    </location>
</feature>
<keyword evidence="10" id="KW-1185">Reference proteome</keyword>
<evidence type="ECO:0000256" key="1">
    <source>
        <dbReference type="ARBA" id="ARBA00007913"/>
    </source>
</evidence>
<dbReference type="OrthoDB" id="9757917at2"/>
<dbReference type="PANTHER" id="PTHR43788">
    <property type="entry name" value="DNA2/NAM7 HELICASE FAMILY MEMBER"/>
    <property type="match status" value="1"/>
</dbReference>